<sequence length="141" mass="16047">MDGSSSPRRTNLKGTIFNLPNFISSDTPDTNNQKILQIPPMKQEHLNNIKVLTDGMEEPNTEYYTITNIQGLNISLISIVIIIAVGLCILLIIRKLRQYQGSRRKHQNFDLEAIPKHQNFNLEPIPKQEPLFCHLKDGGII</sequence>
<keyword evidence="3" id="KW-1185">Reference proteome</keyword>
<keyword evidence="1" id="KW-0812">Transmembrane</keyword>
<gene>
    <name evidence="2" type="ORF">ABEB36_015502</name>
</gene>
<name>A0ABD1DZM6_HYPHA</name>
<dbReference type="Proteomes" id="UP001566132">
    <property type="component" value="Unassembled WGS sequence"/>
</dbReference>
<keyword evidence="1" id="KW-0472">Membrane</keyword>
<organism evidence="2 3">
    <name type="scientific">Hypothenemus hampei</name>
    <name type="common">Coffee berry borer</name>
    <dbReference type="NCBI Taxonomy" id="57062"/>
    <lineage>
        <taxon>Eukaryota</taxon>
        <taxon>Metazoa</taxon>
        <taxon>Ecdysozoa</taxon>
        <taxon>Arthropoda</taxon>
        <taxon>Hexapoda</taxon>
        <taxon>Insecta</taxon>
        <taxon>Pterygota</taxon>
        <taxon>Neoptera</taxon>
        <taxon>Endopterygota</taxon>
        <taxon>Coleoptera</taxon>
        <taxon>Polyphaga</taxon>
        <taxon>Cucujiformia</taxon>
        <taxon>Curculionidae</taxon>
        <taxon>Scolytinae</taxon>
        <taxon>Hypothenemus</taxon>
    </lineage>
</organism>
<feature type="transmembrane region" description="Helical" evidence="1">
    <location>
        <begin position="72"/>
        <end position="93"/>
    </location>
</feature>
<reference evidence="2 3" key="1">
    <citation type="submission" date="2024-05" db="EMBL/GenBank/DDBJ databases">
        <title>Genetic variation in Jamaican populations of the coffee berry borer (Hypothenemus hampei).</title>
        <authorList>
            <person name="Errbii M."/>
            <person name="Myrie A."/>
        </authorList>
    </citation>
    <scope>NUCLEOTIDE SEQUENCE [LARGE SCALE GENOMIC DNA]</scope>
    <source>
        <strain evidence="2">JA-Hopewell-2020-01-JO</strain>
        <tissue evidence="2">Whole body</tissue>
    </source>
</reference>
<dbReference type="EMBL" id="JBDJPC010000017">
    <property type="protein sequence ID" value="KAL1487852.1"/>
    <property type="molecule type" value="Genomic_DNA"/>
</dbReference>
<evidence type="ECO:0000313" key="2">
    <source>
        <dbReference type="EMBL" id="KAL1487852.1"/>
    </source>
</evidence>
<accession>A0ABD1DZM6</accession>
<comment type="caution">
    <text evidence="2">The sequence shown here is derived from an EMBL/GenBank/DDBJ whole genome shotgun (WGS) entry which is preliminary data.</text>
</comment>
<dbReference type="AlphaFoldDB" id="A0ABD1DZM6"/>
<protein>
    <submittedName>
        <fullName evidence="2">Uncharacterized protein</fullName>
    </submittedName>
</protein>
<evidence type="ECO:0000313" key="3">
    <source>
        <dbReference type="Proteomes" id="UP001566132"/>
    </source>
</evidence>
<proteinExistence type="predicted"/>
<evidence type="ECO:0000256" key="1">
    <source>
        <dbReference type="SAM" id="Phobius"/>
    </source>
</evidence>
<keyword evidence="1" id="KW-1133">Transmembrane helix</keyword>